<evidence type="ECO:0000256" key="6">
    <source>
        <dbReference type="SAM" id="SignalP"/>
    </source>
</evidence>
<dbReference type="InterPro" id="IPR035986">
    <property type="entry name" value="PKD_dom_sf"/>
</dbReference>
<comment type="caution">
    <text evidence="8">The sequence shown here is derived from an EMBL/GenBank/DDBJ whole genome shotgun (WGS) entry which is preliminary data.</text>
</comment>
<dbReference type="SUPFAM" id="SSF49363">
    <property type="entry name" value="Purple acid phosphatase, N-terminal domain"/>
    <property type="match status" value="1"/>
</dbReference>
<feature type="region of interest" description="Disordered" evidence="4">
    <location>
        <begin position="470"/>
        <end position="505"/>
    </location>
</feature>
<evidence type="ECO:0000256" key="3">
    <source>
        <dbReference type="ARBA" id="ARBA00023180"/>
    </source>
</evidence>
<keyword evidence="5" id="KW-1133">Transmembrane helix</keyword>
<dbReference type="InterPro" id="IPR022409">
    <property type="entry name" value="PKD/Chitinase_dom"/>
</dbReference>
<feature type="domain" description="PKD" evidence="7">
    <location>
        <begin position="394"/>
        <end position="477"/>
    </location>
</feature>
<dbReference type="Pfam" id="PF00149">
    <property type="entry name" value="Metallophos"/>
    <property type="match status" value="1"/>
</dbReference>
<dbReference type="InterPro" id="IPR029052">
    <property type="entry name" value="Metallo-depent_PP-like"/>
</dbReference>
<protein>
    <recommendedName>
        <fullName evidence="7">PKD domain-containing protein</fullName>
    </recommendedName>
</protein>
<dbReference type="SMART" id="SM00089">
    <property type="entry name" value="PKD"/>
    <property type="match status" value="1"/>
</dbReference>
<dbReference type="AlphaFoldDB" id="A0A085W645"/>
<dbReference type="InterPro" id="IPR039331">
    <property type="entry name" value="PAPs-like"/>
</dbReference>
<dbReference type="InterPro" id="IPR017756">
    <property type="entry name" value="TM_Gly-Cys-Arg_CS"/>
</dbReference>
<dbReference type="PANTHER" id="PTHR22953">
    <property type="entry name" value="ACID PHOSPHATASE RELATED"/>
    <property type="match status" value="1"/>
</dbReference>
<dbReference type="GO" id="GO:0046872">
    <property type="term" value="F:metal ion binding"/>
    <property type="evidence" value="ECO:0007669"/>
    <property type="project" value="InterPro"/>
</dbReference>
<dbReference type="SUPFAM" id="SSF49299">
    <property type="entry name" value="PKD domain"/>
    <property type="match status" value="1"/>
</dbReference>
<reference evidence="8 9" key="1">
    <citation type="submission" date="2014-04" db="EMBL/GenBank/DDBJ databases">
        <title>Genome assembly of Hyalangium minutum DSM 14724.</title>
        <authorList>
            <person name="Sharma G."/>
            <person name="Subramanian S."/>
        </authorList>
    </citation>
    <scope>NUCLEOTIDE SEQUENCE [LARGE SCALE GENOMIC DNA]</scope>
    <source>
        <strain evidence="8 9">DSM 14724</strain>
    </source>
</reference>
<dbReference type="PROSITE" id="PS50093">
    <property type="entry name" value="PKD"/>
    <property type="match status" value="1"/>
</dbReference>
<dbReference type="GO" id="GO:0003993">
    <property type="term" value="F:acid phosphatase activity"/>
    <property type="evidence" value="ECO:0007669"/>
    <property type="project" value="InterPro"/>
</dbReference>
<name>A0A085W645_9BACT</name>
<keyword evidence="9" id="KW-1185">Reference proteome</keyword>
<sequence length="531" mass="56967">MRFLKVSALGALACLLTLSAGSAQAASLTRAPYLQRVGQDTALIAFRLDESCTPEVHYGIQGAVDQVARTGQGGRIHAIELKGLKPGTEYTYEVDACGTRIPRKHFRTAPVEGTRHVHFVTVGDFGTGGTREKNVAASMRAQQPELFIALGDNAYEAGTEDEIQNNLFKPLADLISEVPFFPVAGNHEYVTNQAQPYLDNLYLPTSPSGGERYYSFDWGFVHFVALDSNCAVGLASNDRCTLAAQRAWLEQDLAQSRAPWKIVYMHHPPWSSGDHGSQLTVRREFGPLFEQYGVDLVLTGHDHNYERSKPMIGDRVATGSEKGITYLVVGGGGANLREFSTEKQDWSVLRNNTVHGFLDVDVKEGTLSAKLMTPEGSVVDSFTLTKQLPPEPPKAFTVVVEGQRGTAPLHTLFRAELPSSGLSVRWDFGDGSAGQGSEVKHIYSKPGQYTVTATASRGSTSLTSTAEVTVSASSGSSPPGNTQPPVSSTPPESSSGVSGDANSSGCSSVAAGALLPFGALVLTGFLRRRRR</sequence>
<dbReference type="Proteomes" id="UP000028725">
    <property type="component" value="Unassembled WGS sequence"/>
</dbReference>
<gene>
    <name evidence="8" type="ORF">DB31_2751</name>
</gene>
<evidence type="ECO:0000256" key="1">
    <source>
        <dbReference type="ARBA" id="ARBA00022729"/>
    </source>
</evidence>
<keyword evidence="3" id="KW-0325">Glycoprotein</keyword>
<dbReference type="STRING" id="394096.DB31_2751"/>
<dbReference type="Gene3D" id="2.60.40.10">
    <property type="entry name" value="Immunoglobulins"/>
    <property type="match status" value="1"/>
</dbReference>
<accession>A0A085W645</accession>
<dbReference type="CDD" id="cd00146">
    <property type="entry name" value="PKD"/>
    <property type="match status" value="1"/>
</dbReference>
<dbReference type="NCBIfam" id="TIGR03382">
    <property type="entry name" value="GC_trans_RRR"/>
    <property type="match status" value="1"/>
</dbReference>
<dbReference type="PATRIC" id="fig|394096.3.peg.7082"/>
<dbReference type="PANTHER" id="PTHR22953:SF153">
    <property type="entry name" value="PURPLE ACID PHOSPHATASE"/>
    <property type="match status" value="1"/>
</dbReference>
<feature type="signal peptide" evidence="6">
    <location>
        <begin position="1"/>
        <end position="25"/>
    </location>
</feature>
<keyword evidence="5" id="KW-0472">Membrane</keyword>
<feature type="chain" id="PRO_5001799426" description="PKD domain-containing protein" evidence="6">
    <location>
        <begin position="26"/>
        <end position="531"/>
    </location>
</feature>
<dbReference type="InterPro" id="IPR004843">
    <property type="entry name" value="Calcineurin-like_PHP"/>
</dbReference>
<dbReference type="SUPFAM" id="SSF56300">
    <property type="entry name" value="Metallo-dependent phosphatases"/>
    <property type="match status" value="1"/>
</dbReference>
<dbReference type="InterPro" id="IPR000601">
    <property type="entry name" value="PKD_dom"/>
</dbReference>
<organism evidence="8 9">
    <name type="scientific">Hyalangium minutum</name>
    <dbReference type="NCBI Taxonomy" id="394096"/>
    <lineage>
        <taxon>Bacteria</taxon>
        <taxon>Pseudomonadati</taxon>
        <taxon>Myxococcota</taxon>
        <taxon>Myxococcia</taxon>
        <taxon>Myxococcales</taxon>
        <taxon>Cystobacterineae</taxon>
        <taxon>Archangiaceae</taxon>
        <taxon>Hyalangium</taxon>
    </lineage>
</organism>
<evidence type="ECO:0000313" key="9">
    <source>
        <dbReference type="Proteomes" id="UP000028725"/>
    </source>
</evidence>
<evidence type="ECO:0000256" key="4">
    <source>
        <dbReference type="SAM" id="MobiDB-lite"/>
    </source>
</evidence>
<evidence type="ECO:0000259" key="7">
    <source>
        <dbReference type="PROSITE" id="PS50093"/>
    </source>
</evidence>
<keyword evidence="5" id="KW-0812">Transmembrane</keyword>
<feature type="transmembrane region" description="Helical" evidence="5">
    <location>
        <begin position="508"/>
        <end position="526"/>
    </location>
</feature>
<evidence type="ECO:0000256" key="5">
    <source>
        <dbReference type="SAM" id="Phobius"/>
    </source>
</evidence>
<keyword evidence="1 6" id="KW-0732">Signal</keyword>
<keyword evidence="2" id="KW-0378">Hydrolase</keyword>
<dbReference type="InterPro" id="IPR008963">
    <property type="entry name" value="Purple_acid_Pase-like_N"/>
</dbReference>
<dbReference type="Gene3D" id="3.60.21.10">
    <property type="match status" value="1"/>
</dbReference>
<dbReference type="OrthoDB" id="9804511at2"/>
<dbReference type="EMBL" id="JMCB01000018">
    <property type="protein sequence ID" value="KFE63158.1"/>
    <property type="molecule type" value="Genomic_DNA"/>
</dbReference>
<dbReference type="InterPro" id="IPR041792">
    <property type="entry name" value="MPP_PAP"/>
</dbReference>
<dbReference type="CDD" id="cd00839">
    <property type="entry name" value="MPP_PAPs"/>
    <property type="match status" value="1"/>
</dbReference>
<evidence type="ECO:0000313" key="8">
    <source>
        <dbReference type="EMBL" id="KFE63158.1"/>
    </source>
</evidence>
<dbReference type="Pfam" id="PF00801">
    <property type="entry name" value="PKD"/>
    <property type="match status" value="1"/>
</dbReference>
<dbReference type="InterPro" id="IPR013783">
    <property type="entry name" value="Ig-like_fold"/>
</dbReference>
<evidence type="ECO:0000256" key="2">
    <source>
        <dbReference type="ARBA" id="ARBA00022801"/>
    </source>
</evidence>
<proteinExistence type="predicted"/>
<dbReference type="RefSeq" id="WP_044196115.1">
    <property type="nucleotide sequence ID" value="NZ_JMCB01000018.1"/>
</dbReference>